<dbReference type="AlphaFoldDB" id="U2WVY3"/>
<dbReference type="SUPFAM" id="SSF110087">
    <property type="entry name" value="DR1885-like metal-binding protein"/>
    <property type="match status" value="1"/>
</dbReference>
<reference evidence="2 3" key="1">
    <citation type="journal article" date="2014" name="FEMS Microbiol. Ecol.">
        <title>Genomic differentiation among two strains of the PS1 clade isolated from geographically separated marine habitats.</title>
        <authorList>
            <person name="Jimenez-Infante F."/>
            <person name="Ngugi D.K."/>
            <person name="Alam I."/>
            <person name="Rashid M."/>
            <person name="Baalawi W."/>
            <person name="Kamau A.A."/>
            <person name="Bajic V.B."/>
            <person name="Stingl U."/>
        </authorList>
    </citation>
    <scope>NUCLEOTIDE SEQUENCE [LARGE SCALE GENOMIC DNA]</scope>
    <source>
        <strain evidence="2 3">RS24</strain>
    </source>
</reference>
<keyword evidence="1" id="KW-0732">Signal</keyword>
<dbReference type="eggNOG" id="COG2847">
    <property type="taxonomic scope" value="Bacteria"/>
</dbReference>
<sequence length="147" mass="16348">MYRILPLILVFFLSLSGATIVSKANADANSFSIEDAVFRPGISDRPGVVFFKLSNISDKDKTLISAQSTSAKKIEIHTHDMKNGVMRMRRLDALTIDANTSVHLKPHGLHLMVFGYTASEDEMSITLHFETEEQITFTPEIVSYGAK</sequence>
<dbReference type="Proteomes" id="UP000016762">
    <property type="component" value="Unassembled WGS sequence"/>
</dbReference>
<evidence type="ECO:0000313" key="3">
    <source>
        <dbReference type="Proteomes" id="UP000016762"/>
    </source>
</evidence>
<dbReference type="RefSeq" id="WP_021776707.1">
    <property type="nucleotide sequence ID" value="NZ_AWXE01000001.1"/>
</dbReference>
<dbReference type="InterPro" id="IPR007410">
    <property type="entry name" value="LpqE-like"/>
</dbReference>
<dbReference type="InterPro" id="IPR058248">
    <property type="entry name" value="Lxx211020-like"/>
</dbReference>
<keyword evidence="3" id="KW-1185">Reference proteome</keyword>
<keyword evidence="2" id="KW-0413">Isomerase</keyword>
<name>U2WVY3_9PROT</name>
<dbReference type="Gene3D" id="2.60.40.1890">
    <property type="entry name" value="PCu(A)C copper chaperone"/>
    <property type="match status" value="1"/>
</dbReference>
<dbReference type="Pfam" id="PF04314">
    <property type="entry name" value="PCuAC"/>
    <property type="match status" value="1"/>
</dbReference>
<feature type="signal peptide" evidence="1">
    <location>
        <begin position="1"/>
        <end position="26"/>
    </location>
</feature>
<gene>
    <name evidence="2" type="ORF">RS24_00665</name>
</gene>
<dbReference type="PANTHER" id="PTHR36302:SF1">
    <property type="entry name" value="COPPER CHAPERONE PCU(A)C"/>
    <property type="match status" value="1"/>
</dbReference>
<accession>U2WVY3</accession>
<dbReference type="EC" id="5.4.2.8" evidence="2"/>
<comment type="caution">
    <text evidence="2">The sequence shown here is derived from an EMBL/GenBank/DDBJ whole genome shotgun (WGS) entry which is preliminary data.</text>
</comment>
<organism evidence="2 3">
    <name type="scientific">Candidatus Micropelagius thuwalensis</name>
    <dbReference type="NCBI Taxonomy" id="1397666"/>
    <lineage>
        <taxon>Bacteria</taxon>
        <taxon>Pseudomonadati</taxon>
        <taxon>Pseudomonadota</taxon>
        <taxon>Alphaproteobacteria</taxon>
        <taxon>PS1 clade</taxon>
        <taxon>Candidatus Micropelagius</taxon>
    </lineage>
</organism>
<feature type="chain" id="PRO_5004635742" evidence="1">
    <location>
        <begin position="27"/>
        <end position="147"/>
    </location>
</feature>
<dbReference type="PANTHER" id="PTHR36302">
    <property type="entry name" value="BLR7088 PROTEIN"/>
    <property type="match status" value="1"/>
</dbReference>
<evidence type="ECO:0000313" key="2">
    <source>
        <dbReference type="EMBL" id="ERL47690.1"/>
    </source>
</evidence>
<dbReference type="GO" id="GO:0004615">
    <property type="term" value="F:phosphomannomutase activity"/>
    <property type="evidence" value="ECO:0007669"/>
    <property type="project" value="UniProtKB-EC"/>
</dbReference>
<evidence type="ECO:0000256" key="1">
    <source>
        <dbReference type="SAM" id="SignalP"/>
    </source>
</evidence>
<proteinExistence type="predicted"/>
<dbReference type="EMBL" id="AWXE01000001">
    <property type="protein sequence ID" value="ERL47690.1"/>
    <property type="molecule type" value="Genomic_DNA"/>
</dbReference>
<protein>
    <submittedName>
        <fullName evidence="2">Phosphomannomutase protein</fullName>
        <ecNumber evidence="2">5.4.2.8</ecNumber>
    </submittedName>
</protein>
<dbReference type="OrthoDB" id="9796962at2"/>
<dbReference type="STRING" id="1397666.RS24_00665"/>
<dbReference type="InterPro" id="IPR036182">
    <property type="entry name" value="PCuAC_sf"/>
</dbReference>